<organism evidence="1 2">
    <name type="scientific">Hymenobacter cellulosilyticus</name>
    <dbReference type="NCBI Taxonomy" id="2932248"/>
    <lineage>
        <taxon>Bacteria</taxon>
        <taxon>Pseudomonadati</taxon>
        <taxon>Bacteroidota</taxon>
        <taxon>Cytophagia</taxon>
        <taxon>Cytophagales</taxon>
        <taxon>Hymenobacteraceae</taxon>
        <taxon>Hymenobacter</taxon>
    </lineage>
</organism>
<protein>
    <submittedName>
        <fullName evidence="1">Uncharacterized protein</fullName>
    </submittedName>
</protein>
<dbReference type="EMBL" id="CP095046">
    <property type="protein sequence ID" value="UOQ73897.1"/>
    <property type="molecule type" value="Genomic_DNA"/>
</dbReference>
<dbReference type="AlphaFoldDB" id="A0A8T9Q8M2"/>
<dbReference type="RefSeq" id="WP_244677244.1">
    <property type="nucleotide sequence ID" value="NZ_CP095046.1"/>
</dbReference>
<name>A0A8T9Q8M2_9BACT</name>
<dbReference type="KEGG" id="hcu:MUN79_08340"/>
<accession>A0A8T9Q8M2</accession>
<reference evidence="1" key="1">
    <citation type="submission" date="2022-04" db="EMBL/GenBank/DDBJ databases">
        <title>Hymenobacter sp. isolated from the air.</title>
        <authorList>
            <person name="Won M."/>
            <person name="Lee C.-M."/>
            <person name="Woen H.-Y."/>
            <person name="Kwon S.-W."/>
        </authorList>
    </citation>
    <scope>NUCLEOTIDE SEQUENCE</scope>
    <source>
        <strain evidence="1">5116S-3</strain>
    </source>
</reference>
<sequence>MVDAKGYRPTYVGGADALTLQDTIPPLIKLFMDRESFVFGGITNTTTTLISHLSDASGINTAGLALVTK</sequence>
<evidence type="ECO:0000313" key="1">
    <source>
        <dbReference type="EMBL" id="UOQ73897.1"/>
    </source>
</evidence>
<proteinExistence type="predicted"/>
<gene>
    <name evidence="1" type="ORF">MUN79_08340</name>
</gene>
<keyword evidence="2" id="KW-1185">Reference proteome</keyword>
<dbReference type="Proteomes" id="UP000831796">
    <property type="component" value="Chromosome"/>
</dbReference>
<evidence type="ECO:0000313" key="2">
    <source>
        <dbReference type="Proteomes" id="UP000831796"/>
    </source>
</evidence>